<dbReference type="Proteomes" id="UP000824219">
    <property type="component" value="Linkage Group LG09"/>
</dbReference>
<keyword evidence="1" id="KW-0732">Signal</keyword>
<evidence type="ECO:0000313" key="2">
    <source>
        <dbReference type="EMBL" id="KAG7328672.1"/>
    </source>
</evidence>
<organism evidence="2 3">
    <name type="scientific">Hemibagrus wyckioides</name>
    <dbReference type="NCBI Taxonomy" id="337641"/>
    <lineage>
        <taxon>Eukaryota</taxon>
        <taxon>Metazoa</taxon>
        <taxon>Chordata</taxon>
        <taxon>Craniata</taxon>
        <taxon>Vertebrata</taxon>
        <taxon>Euteleostomi</taxon>
        <taxon>Actinopterygii</taxon>
        <taxon>Neopterygii</taxon>
        <taxon>Teleostei</taxon>
        <taxon>Ostariophysi</taxon>
        <taxon>Siluriformes</taxon>
        <taxon>Bagridae</taxon>
        <taxon>Hemibagrus</taxon>
    </lineage>
</organism>
<evidence type="ECO:0000313" key="3">
    <source>
        <dbReference type="Proteomes" id="UP000824219"/>
    </source>
</evidence>
<accession>A0A9D3SLP6</accession>
<feature type="chain" id="PRO_5038876588" evidence="1">
    <location>
        <begin position="20"/>
        <end position="128"/>
    </location>
</feature>
<comment type="caution">
    <text evidence="2">The sequence shown here is derived from an EMBL/GenBank/DDBJ whole genome shotgun (WGS) entry which is preliminary data.</text>
</comment>
<gene>
    <name evidence="2" type="ORF">KOW79_008616</name>
</gene>
<sequence>MRTLFHVVLLLVFSGILRGEVFPQNPQTQDEAERRMLFKGFSVEPRHGKGNQTEDARFVKCLICKRILKSAIKRVERKLGKLRHKVCLSFLPKFRPTCNSKGNMLQGFLIKAIFPGREGGTCWRMGIC</sequence>
<proteinExistence type="predicted"/>
<feature type="signal peptide" evidence="1">
    <location>
        <begin position="1"/>
        <end position="19"/>
    </location>
</feature>
<keyword evidence="3" id="KW-1185">Reference proteome</keyword>
<dbReference type="EMBL" id="JAHKSW010000009">
    <property type="protein sequence ID" value="KAG7328672.1"/>
    <property type="molecule type" value="Genomic_DNA"/>
</dbReference>
<dbReference type="OrthoDB" id="10519110at2759"/>
<name>A0A9D3SLP6_9TELE</name>
<evidence type="ECO:0000256" key="1">
    <source>
        <dbReference type="SAM" id="SignalP"/>
    </source>
</evidence>
<protein>
    <submittedName>
        <fullName evidence="2">Uncharacterized protein</fullName>
    </submittedName>
</protein>
<reference evidence="2 3" key="1">
    <citation type="submission" date="2021-06" db="EMBL/GenBank/DDBJ databases">
        <title>Chromosome-level genome assembly of the red-tail catfish (Hemibagrus wyckioides).</title>
        <authorList>
            <person name="Shao F."/>
        </authorList>
    </citation>
    <scope>NUCLEOTIDE SEQUENCE [LARGE SCALE GENOMIC DNA]</scope>
    <source>
        <strain evidence="2">EC202008001</strain>
        <tissue evidence="2">Blood</tissue>
    </source>
</reference>
<dbReference type="AlphaFoldDB" id="A0A9D3SLP6"/>